<reference evidence="5 6" key="1">
    <citation type="submission" date="2022-04" db="EMBL/GenBank/DDBJ databases">
        <title>Halobacillus sp. isolated from saltern.</title>
        <authorList>
            <person name="Won M."/>
            <person name="Lee C.-M."/>
            <person name="Woen H.-Y."/>
            <person name="Kwon S.-W."/>
        </authorList>
    </citation>
    <scope>NUCLEOTIDE SEQUENCE [LARGE SCALE GENOMIC DNA]</scope>
    <source>
        <strain evidence="5 6">SSBR10-3</strain>
    </source>
</reference>
<keyword evidence="3 5" id="KW-0067">ATP-binding</keyword>
<dbReference type="InterPro" id="IPR050153">
    <property type="entry name" value="Metal_Ion_Import_ABC"/>
</dbReference>
<keyword evidence="1" id="KW-0813">Transport</keyword>
<organism evidence="5 6">
    <name type="scientific">Halobacillus salinarum</name>
    <dbReference type="NCBI Taxonomy" id="2932257"/>
    <lineage>
        <taxon>Bacteria</taxon>
        <taxon>Bacillati</taxon>
        <taxon>Bacillota</taxon>
        <taxon>Bacilli</taxon>
        <taxon>Bacillales</taxon>
        <taxon>Bacillaceae</taxon>
        <taxon>Halobacillus</taxon>
    </lineage>
</organism>
<proteinExistence type="predicted"/>
<dbReference type="InterPro" id="IPR017871">
    <property type="entry name" value="ABC_transporter-like_CS"/>
</dbReference>
<dbReference type="SMART" id="SM00382">
    <property type="entry name" value="AAA"/>
    <property type="match status" value="1"/>
</dbReference>
<gene>
    <name evidence="5" type="ORF">MUN89_21090</name>
</gene>
<dbReference type="PROSITE" id="PS00211">
    <property type="entry name" value="ABC_TRANSPORTER_1"/>
    <property type="match status" value="1"/>
</dbReference>
<dbReference type="InterPro" id="IPR027417">
    <property type="entry name" value="P-loop_NTPase"/>
</dbReference>
<evidence type="ECO:0000259" key="4">
    <source>
        <dbReference type="PROSITE" id="PS50893"/>
    </source>
</evidence>
<accession>A0ABY4EJN7</accession>
<dbReference type="PANTHER" id="PTHR42734">
    <property type="entry name" value="METAL TRANSPORT SYSTEM ATP-BINDING PROTEIN TM_0124-RELATED"/>
    <property type="match status" value="1"/>
</dbReference>
<dbReference type="GO" id="GO:0005524">
    <property type="term" value="F:ATP binding"/>
    <property type="evidence" value="ECO:0007669"/>
    <property type="project" value="UniProtKB-KW"/>
</dbReference>
<dbReference type="CDD" id="cd03235">
    <property type="entry name" value="ABC_Metallic_Cations"/>
    <property type="match status" value="1"/>
</dbReference>
<dbReference type="Pfam" id="PF00005">
    <property type="entry name" value="ABC_tran"/>
    <property type="match status" value="1"/>
</dbReference>
<keyword evidence="6" id="KW-1185">Reference proteome</keyword>
<evidence type="ECO:0000256" key="2">
    <source>
        <dbReference type="ARBA" id="ARBA00022741"/>
    </source>
</evidence>
<dbReference type="SUPFAM" id="SSF52540">
    <property type="entry name" value="P-loop containing nucleoside triphosphate hydrolases"/>
    <property type="match status" value="1"/>
</dbReference>
<evidence type="ECO:0000256" key="3">
    <source>
        <dbReference type="ARBA" id="ARBA00022840"/>
    </source>
</evidence>
<protein>
    <submittedName>
        <fullName evidence="5">Metal ABC transporter ATP-binding protein</fullName>
    </submittedName>
</protein>
<dbReference type="RefSeq" id="WP_244710162.1">
    <property type="nucleotide sequence ID" value="NZ_CP095073.1"/>
</dbReference>
<dbReference type="Proteomes" id="UP000831787">
    <property type="component" value="Chromosome"/>
</dbReference>
<feature type="domain" description="ABC transporter" evidence="4">
    <location>
        <begin position="1"/>
        <end position="231"/>
    </location>
</feature>
<keyword evidence="2" id="KW-0547">Nucleotide-binding</keyword>
<evidence type="ECO:0000313" key="5">
    <source>
        <dbReference type="EMBL" id="UOQ44311.1"/>
    </source>
</evidence>
<dbReference type="EMBL" id="CP095073">
    <property type="protein sequence ID" value="UOQ44311.1"/>
    <property type="molecule type" value="Genomic_DNA"/>
</dbReference>
<sequence>MKNLTVRYDQVTALENINLSVKENEFLTIIGPNGGGKSTLLKALLGLIPISKGQITTNVDGREKRGTKLGYVPQFAAFDQSFPISVFDLVLTGRFQKKIGLFHRYSNIDKQAVKDTLHRLELDHLAKRQIGELSGGQLQRVLVARALVSHPAILLLDEPTASVDKASTQSIYDILKDLQKDMTIIVVSHDTTVVSSYTEKVACLNKQVYYHGDPDMPEEAVLAAYGSHVDLVTPHSHHEQEKTHHSFDRREG</sequence>
<dbReference type="PROSITE" id="PS50893">
    <property type="entry name" value="ABC_TRANSPORTER_2"/>
    <property type="match status" value="1"/>
</dbReference>
<name>A0ABY4EJN7_9BACI</name>
<dbReference type="Gene3D" id="3.40.50.300">
    <property type="entry name" value="P-loop containing nucleotide triphosphate hydrolases"/>
    <property type="match status" value="1"/>
</dbReference>
<evidence type="ECO:0000256" key="1">
    <source>
        <dbReference type="ARBA" id="ARBA00022448"/>
    </source>
</evidence>
<dbReference type="InterPro" id="IPR003439">
    <property type="entry name" value="ABC_transporter-like_ATP-bd"/>
</dbReference>
<dbReference type="InterPro" id="IPR003593">
    <property type="entry name" value="AAA+_ATPase"/>
</dbReference>
<evidence type="ECO:0000313" key="6">
    <source>
        <dbReference type="Proteomes" id="UP000831787"/>
    </source>
</evidence>